<dbReference type="Gene3D" id="1.20.5.2210">
    <property type="match status" value="1"/>
</dbReference>
<evidence type="ECO:0000256" key="7">
    <source>
        <dbReference type="ARBA" id="ARBA00023136"/>
    </source>
</evidence>
<dbReference type="SUPFAM" id="SSF161060">
    <property type="entry name" value="ATP synthase B chain-like"/>
    <property type="match status" value="1"/>
</dbReference>
<name>A0A2N5TLC2_9BASI</name>
<comment type="subcellular location">
    <subcellularLocation>
        <location evidence="8">Mitochondrion</location>
    </subcellularLocation>
    <subcellularLocation>
        <location evidence="8">Mitochondrion inner membrane</location>
    </subcellularLocation>
</comment>
<keyword evidence="10" id="KW-1185">Reference proteome</keyword>
<proteinExistence type="inferred from homology"/>
<dbReference type="PANTHER" id="PTHR12733:SF3">
    <property type="entry name" value="ATP SYNTHASE F(0) COMPLEX SUBUNIT B1, MITOCHONDRIAL"/>
    <property type="match status" value="1"/>
</dbReference>
<evidence type="ECO:0000313" key="10">
    <source>
        <dbReference type="Proteomes" id="UP000235388"/>
    </source>
</evidence>
<dbReference type="EMBL" id="PGCJ01000552">
    <property type="protein sequence ID" value="PLW26292.1"/>
    <property type="molecule type" value="Genomic_DNA"/>
</dbReference>
<keyword evidence="7 8" id="KW-0472">Membrane</keyword>
<dbReference type="PANTHER" id="PTHR12733">
    <property type="entry name" value="MITOCHONDRIAL ATP SYNTHASE B CHAIN"/>
    <property type="match status" value="1"/>
</dbReference>
<sequence length="267" mass="29432">MNTLRPLARRIAINSNITKQPIQKGIPAAAVYATRLNSTTAPADPKAKANAFLDALPGNSAISKTGWVTLAASLGGYAVSNELYVVNEESVILAGFVIMVGYLSSVIKEPYKQWADSVIDVSSPFHNHPSSLFSFSHSLSSLDASRKRPFKQKSILNASRAEHTNAVKDRIASVSEMKDVVSVTKSLFDMSRDTAVTEHELYKMKQKMAVKDEIKSILDGWVRVETQAREAEQAELVKQVVSSVQKQLQDPKLQKEIMSNSLRRSKL</sequence>
<dbReference type="OrthoDB" id="67388at2759"/>
<evidence type="ECO:0000256" key="4">
    <source>
        <dbReference type="ARBA" id="ARBA00022792"/>
    </source>
</evidence>
<keyword evidence="1 8" id="KW-0813">Transport</keyword>
<accession>A0A2N5TLC2</accession>
<organism evidence="9 10">
    <name type="scientific">Puccinia coronata f. sp. avenae</name>
    <dbReference type="NCBI Taxonomy" id="200324"/>
    <lineage>
        <taxon>Eukaryota</taxon>
        <taxon>Fungi</taxon>
        <taxon>Dikarya</taxon>
        <taxon>Basidiomycota</taxon>
        <taxon>Pucciniomycotina</taxon>
        <taxon>Pucciniomycetes</taxon>
        <taxon>Pucciniales</taxon>
        <taxon>Pucciniaceae</taxon>
        <taxon>Puccinia</taxon>
    </lineage>
</organism>
<evidence type="ECO:0000256" key="8">
    <source>
        <dbReference type="RuleBase" id="RU368017"/>
    </source>
</evidence>
<evidence type="ECO:0000256" key="6">
    <source>
        <dbReference type="ARBA" id="ARBA00023128"/>
    </source>
</evidence>
<evidence type="ECO:0000256" key="5">
    <source>
        <dbReference type="ARBA" id="ARBA00023065"/>
    </source>
</evidence>
<dbReference type="Pfam" id="PF05405">
    <property type="entry name" value="Mt_ATP-synt_B"/>
    <property type="match status" value="2"/>
</dbReference>
<dbReference type="GO" id="GO:0005743">
    <property type="term" value="C:mitochondrial inner membrane"/>
    <property type="evidence" value="ECO:0007669"/>
    <property type="project" value="UniProtKB-SubCell"/>
</dbReference>
<dbReference type="InterPro" id="IPR013837">
    <property type="entry name" value="ATP_synth_F0_suB"/>
</dbReference>
<evidence type="ECO:0000256" key="3">
    <source>
        <dbReference type="ARBA" id="ARBA00022781"/>
    </source>
</evidence>
<evidence type="ECO:0000256" key="2">
    <source>
        <dbReference type="ARBA" id="ARBA00022547"/>
    </source>
</evidence>
<dbReference type="Proteomes" id="UP000235388">
    <property type="component" value="Unassembled WGS sequence"/>
</dbReference>
<gene>
    <name evidence="9" type="ORF">PCANC_22641</name>
</gene>
<keyword evidence="5 8" id="KW-0406">Ion transport</keyword>
<evidence type="ECO:0000313" key="9">
    <source>
        <dbReference type="EMBL" id="PLW26292.1"/>
    </source>
</evidence>
<dbReference type="AlphaFoldDB" id="A0A2N5TLC2"/>
<keyword evidence="6 8" id="KW-0496">Mitochondrion</keyword>
<comment type="subunit">
    <text evidence="8">F-type ATPases have 2 components, CF(1) - the catalytic core - and CF(0) - the membrane proton channel. In yeast, the dimeric form of ATP synthase consists of 17 polypeptides: alpha, beta, gamma, delta, epsilon, 4 (B), 5 (OSCP), 6 (A), 8, 9 (C), d, E (Tim11), f, g, h, i/j and k.</text>
</comment>
<dbReference type="InterPro" id="IPR008688">
    <property type="entry name" value="ATP_synth_Bsub_B/MI25"/>
</dbReference>
<comment type="caution">
    <text evidence="9">The sequence shown here is derived from an EMBL/GenBank/DDBJ whole genome shotgun (WGS) entry which is preliminary data.</text>
</comment>
<keyword evidence="2 8" id="KW-0138">CF(0)</keyword>
<comment type="similarity">
    <text evidence="8">Belongs to the eukaryotic ATPase B chain family.</text>
</comment>
<keyword evidence="4 8" id="KW-0999">Mitochondrion inner membrane</keyword>
<dbReference type="GO" id="GO:0045259">
    <property type="term" value="C:proton-transporting ATP synthase complex"/>
    <property type="evidence" value="ECO:0007669"/>
    <property type="project" value="UniProtKB-KW"/>
</dbReference>
<protein>
    <recommendedName>
        <fullName evidence="8">ATP synthase subunit 4</fullName>
    </recommendedName>
</protein>
<dbReference type="GO" id="GO:0046933">
    <property type="term" value="F:proton-transporting ATP synthase activity, rotational mechanism"/>
    <property type="evidence" value="ECO:0007669"/>
    <property type="project" value="TreeGrafter"/>
</dbReference>
<keyword evidence="3 8" id="KW-0375">Hydrogen ion transport</keyword>
<dbReference type="STRING" id="200324.A0A2N5TLC2"/>
<reference evidence="9 10" key="1">
    <citation type="submission" date="2017-11" db="EMBL/GenBank/DDBJ databases">
        <title>De novo assembly and phasing of dikaryotic genomes from two isolates of Puccinia coronata f. sp. avenae, the causal agent of oat crown rust.</title>
        <authorList>
            <person name="Miller M.E."/>
            <person name="Zhang Y."/>
            <person name="Omidvar V."/>
            <person name="Sperschneider J."/>
            <person name="Schwessinger B."/>
            <person name="Raley C."/>
            <person name="Palmer J.M."/>
            <person name="Garnica D."/>
            <person name="Upadhyaya N."/>
            <person name="Rathjen J."/>
            <person name="Taylor J.M."/>
            <person name="Park R.F."/>
            <person name="Dodds P.N."/>
            <person name="Hirsch C.D."/>
            <person name="Kianian S.F."/>
            <person name="Figueroa M."/>
        </authorList>
    </citation>
    <scope>NUCLEOTIDE SEQUENCE [LARGE SCALE GENOMIC DNA]</scope>
    <source>
        <strain evidence="9">12NC29</strain>
    </source>
</reference>
<evidence type="ECO:0000256" key="1">
    <source>
        <dbReference type="ARBA" id="ARBA00022448"/>
    </source>
</evidence>
<comment type="function">
    <text evidence="8">Subunit b, of the mitochondrial membrane ATP synthase complex (F(1)F(0) ATP synthase or Complex V) that produces ATP from ADP in the presence of a proton gradient across the membrane which is generated by electron transport complexes of the respiratory chain. ATP synthase complex consist of a soluble F(1) head domain - the catalytic core - and a membrane F(1) domain - the membrane proton channel. These two domains are linked by a central stalk rotating inside the F(1) region and a stationary peripheral stalk. During catalysis, ATP synthesis in the catalytic domain of F(1) is coupled via a rotary mechanism of the central stalk subunits to proton translocation. In vivo, can only synthesize ATP although its ATP hydrolase activity can be activated artificially in vitro. Part of the complex F(0) domain. Part of the complex F(0) domain and the peripheric stalk, which acts as a stator to hold the catalytic alpha(3)beta(3) subcomplex and subunit a/ATP6 static relative to the rotary elements.</text>
</comment>